<accession>A0A836BV26</accession>
<evidence type="ECO:0000313" key="2">
    <source>
        <dbReference type="EMBL" id="KAG2488559.1"/>
    </source>
</evidence>
<sequence length="369" mass="39024">MATTIVFRLHQTRQGGSDAEESTFRCELSALTAHFQGAPLAKLACEAVNRAGSQGVTREVELHLAFEPDALRAALHAYTTGSLQGAQLPASADLDWIQTEVIQKYGIPLGVAALLERRPSAGPQGVPAPVQGLGAGLDPWTLRLYLEAKAEPAAKAILSMLTPEVVGVLDSALFLVSSQPPTEPKRYGGRPFNGFGEGFRGLDDVYEAPSPEPDRWDDEMAFYEEQERPYIIDVAPPYDGAPRELFVSRCLGSGKPTRVVREDSDKARGIYWRLHANLLSGALPGRLLQAVADVATRLAPAGVEASVVPCDLGGPAVEECKEEGAGAGEAANTVYLVRVTWAGLGGQRPAAAEQAARSDPGPGCSTGSA</sequence>
<protein>
    <submittedName>
        <fullName evidence="2">Uncharacterized protein</fullName>
    </submittedName>
</protein>
<proteinExistence type="predicted"/>
<dbReference type="EMBL" id="JAEHOE010000082">
    <property type="protein sequence ID" value="KAG2488559.1"/>
    <property type="molecule type" value="Genomic_DNA"/>
</dbReference>
<gene>
    <name evidence="2" type="ORF">HYH03_012878</name>
</gene>
<reference evidence="2" key="1">
    <citation type="journal article" date="2020" name="bioRxiv">
        <title>Comparative genomics of Chlamydomonas.</title>
        <authorList>
            <person name="Craig R.J."/>
            <person name="Hasan A.R."/>
            <person name="Ness R.W."/>
            <person name="Keightley P.D."/>
        </authorList>
    </citation>
    <scope>NUCLEOTIDE SEQUENCE</scope>
    <source>
        <strain evidence="2">CCAP 11/70</strain>
    </source>
</reference>
<dbReference type="AlphaFoldDB" id="A0A836BV26"/>
<evidence type="ECO:0000313" key="3">
    <source>
        <dbReference type="Proteomes" id="UP000612055"/>
    </source>
</evidence>
<dbReference type="Proteomes" id="UP000612055">
    <property type="component" value="Unassembled WGS sequence"/>
</dbReference>
<name>A0A836BV26_9CHLO</name>
<comment type="caution">
    <text evidence="2">The sequence shown here is derived from an EMBL/GenBank/DDBJ whole genome shotgun (WGS) entry which is preliminary data.</text>
</comment>
<evidence type="ECO:0000256" key="1">
    <source>
        <dbReference type="SAM" id="MobiDB-lite"/>
    </source>
</evidence>
<feature type="region of interest" description="Disordered" evidence="1">
    <location>
        <begin position="348"/>
        <end position="369"/>
    </location>
</feature>
<keyword evidence="3" id="KW-1185">Reference proteome</keyword>
<organism evidence="2 3">
    <name type="scientific">Edaphochlamys debaryana</name>
    <dbReference type="NCBI Taxonomy" id="47281"/>
    <lineage>
        <taxon>Eukaryota</taxon>
        <taxon>Viridiplantae</taxon>
        <taxon>Chlorophyta</taxon>
        <taxon>core chlorophytes</taxon>
        <taxon>Chlorophyceae</taxon>
        <taxon>CS clade</taxon>
        <taxon>Chlamydomonadales</taxon>
        <taxon>Chlamydomonadales incertae sedis</taxon>
        <taxon>Edaphochlamys</taxon>
    </lineage>
</organism>